<comment type="caution">
    <text evidence="7">The sequence shown here is derived from an EMBL/GenBank/DDBJ whole genome shotgun (WGS) entry which is preliminary data.</text>
</comment>
<protein>
    <submittedName>
        <fullName evidence="7">Redoxin domain-containing protein</fullName>
    </submittedName>
</protein>
<dbReference type="InterPro" id="IPR017937">
    <property type="entry name" value="Thioredoxin_CS"/>
</dbReference>
<dbReference type="EMBL" id="JBHRTA010000038">
    <property type="protein sequence ID" value="MFC3198625.1"/>
    <property type="molecule type" value="Genomic_DNA"/>
</dbReference>
<feature type="chain" id="PRO_5046123526" evidence="5">
    <location>
        <begin position="23"/>
        <end position="382"/>
    </location>
</feature>
<accession>A0ABV7JNY8</accession>
<feature type="signal peptide" evidence="5">
    <location>
        <begin position="1"/>
        <end position="22"/>
    </location>
</feature>
<dbReference type="PROSITE" id="PS51352">
    <property type="entry name" value="THIOREDOXIN_2"/>
    <property type="match status" value="1"/>
</dbReference>
<keyword evidence="4" id="KW-0676">Redox-active center</keyword>
<evidence type="ECO:0000256" key="3">
    <source>
        <dbReference type="ARBA" id="ARBA00023157"/>
    </source>
</evidence>
<dbReference type="SUPFAM" id="SSF52833">
    <property type="entry name" value="Thioredoxin-like"/>
    <property type="match status" value="2"/>
</dbReference>
<evidence type="ECO:0000259" key="6">
    <source>
        <dbReference type="PROSITE" id="PS51352"/>
    </source>
</evidence>
<dbReference type="Pfam" id="PF14289">
    <property type="entry name" value="DUF4369"/>
    <property type="match status" value="1"/>
</dbReference>
<dbReference type="InterPro" id="IPR000866">
    <property type="entry name" value="AhpC/TSA"/>
</dbReference>
<name>A0ABV7JNY8_9SPHI</name>
<dbReference type="Proteomes" id="UP001595526">
    <property type="component" value="Unassembled WGS sequence"/>
</dbReference>
<proteinExistence type="predicted"/>
<dbReference type="CDD" id="cd02966">
    <property type="entry name" value="TlpA_like_family"/>
    <property type="match status" value="1"/>
</dbReference>
<evidence type="ECO:0000256" key="5">
    <source>
        <dbReference type="SAM" id="SignalP"/>
    </source>
</evidence>
<keyword evidence="8" id="KW-1185">Reference proteome</keyword>
<dbReference type="InterPro" id="IPR013766">
    <property type="entry name" value="Thioredoxin_domain"/>
</dbReference>
<dbReference type="RefSeq" id="WP_379023462.1">
    <property type="nucleotide sequence ID" value="NZ_JBHRTA010000038.1"/>
</dbReference>
<reference evidence="8" key="1">
    <citation type="journal article" date="2019" name="Int. J. Syst. Evol. Microbiol.">
        <title>The Global Catalogue of Microorganisms (GCM) 10K type strain sequencing project: providing services to taxonomists for standard genome sequencing and annotation.</title>
        <authorList>
            <consortium name="The Broad Institute Genomics Platform"/>
            <consortium name="The Broad Institute Genome Sequencing Center for Infectious Disease"/>
            <person name="Wu L."/>
            <person name="Ma J."/>
        </authorList>
    </citation>
    <scope>NUCLEOTIDE SEQUENCE [LARGE SCALE GENOMIC DNA]</scope>
    <source>
        <strain evidence="8">KCTC 52416</strain>
    </source>
</reference>
<dbReference type="InterPro" id="IPR025380">
    <property type="entry name" value="DUF4369"/>
</dbReference>
<evidence type="ECO:0000256" key="4">
    <source>
        <dbReference type="ARBA" id="ARBA00023284"/>
    </source>
</evidence>
<keyword evidence="3" id="KW-1015">Disulfide bond</keyword>
<dbReference type="PANTHER" id="PTHR42852:SF6">
    <property type="entry name" value="THIOL:DISULFIDE INTERCHANGE PROTEIN DSBE"/>
    <property type="match status" value="1"/>
</dbReference>
<evidence type="ECO:0000256" key="2">
    <source>
        <dbReference type="ARBA" id="ARBA00022748"/>
    </source>
</evidence>
<keyword evidence="2" id="KW-0201">Cytochrome c-type biogenesis</keyword>
<dbReference type="InterPro" id="IPR036249">
    <property type="entry name" value="Thioredoxin-like_sf"/>
</dbReference>
<organism evidence="7 8">
    <name type="scientific">Parapedobacter deserti</name>
    <dbReference type="NCBI Taxonomy" id="1912957"/>
    <lineage>
        <taxon>Bacteria</taxon>
        <taxon>Pseudomonadati</taxon>
        <taxon>Bacteroidota</taxon>
        <taxon>Sphingobacteriia</taxon>
        <taxon>Sphingobacteriales</taxon>
        <taxon>Sphingobacteriaceae</taxon>
        <taxon>Parapedobacter</taxon>
    </lineage>
</organism>
<keyword evidence="5" id="KW-0732">Signal</keyword>
<dbReference type="PROSITE" id="PS00194">
    <property type="entry name" value="THIOREDOXIN_1"/>
    <property type="match status" value="1"/>
</dbReference>
<feature type="domain" description="Thioredoxin" evidence="6">
    <location>
        <begin position="240"/>
        <end position="382"/>
    </location>
</feature>
<evidence type="ECO:0000313" key="7">
    <source>
        <dbReference type="EMBL" id="MFC3198625.1"/>
    </source>
</evidence>
<evidence type="ECO:0000256" key="1">
    <source>
        <dbReference type="ARBA" id="ARBA00004196"/>
    </source>
</evidence>
<dbReference type="InterPro" id="IPR050553">
    <property type="entry name" value="Thioredoxin_ResA/DsbE_sf"/>
</dbReference>
<dbReference type="Pfam" id="PF00578">
    <property type="entry name" value="AhpC-TSA"/>
    <property type="match status" value="1"/>
</dbReference>
<dbReference type="Gene3D" id="3.40.30.10">
    <property type="entry name" value="Glutaredoxin"/>
    <property type="match status" value="1"/>
</dbReference>
<gene>
    <name evidence="7" type="ORF">ACFOET_13450</name>
</gene>
<evidence type="ECO:0000313" key="8">
    <source>
        <dbReference type="Proteomes" id="UP001595526"/>
    </source>
</evidence>
<sequence length="382" mass="42063">MKNKKLSVLLAAFAVGSTIVQAQEGFKIIGRAPAAKDGSKVYFDYQGAAGEHSDSTIVKDGSFAFEGEVAEPNFARMILDHENKGKYMTQNIGDRLYFYIGNEDYHIAVTDSLHNSAITGSPLHDEYTTFLDEVGGCFIAIMDNASKTAASIPQDDPQYNEKMTALREKVDGILETRRQKELEFAKNNPNSIFSAEALRDVANTHPLSEIEPVLASLSEEVRSLTTAKALTARIIAEKTIQIGNIAPDFTQPDVNGNPVHLSDYRGRYVLIDFWASWCAPCRAENPNLVKAYQAYKDKGLEVLGISLDSKSGRDAWLAAIEKDGLPWVNVSDLNGWSNAVAVLYGVRGVPQNYLIDPEGKIVASNLRDERLHTVLAEVFSNR</sequence>
<comment type="subcellular location">
    <subcellularLocation>
        <location evidence="1">Cell envelope</location>
    </subcellularLocation>
</comment>
<dbReference type="PANTHER" id="PTHR42852">
    <property type="entry name" value="THIOL:DISULFIDE INTERCHANGE PROTEIN DSBE"/>
    <property type="match status" value="1"/>
</dbReference>